<dbReference type="AlphaFoldDB" id="A0A5J4Z812"/>
<feature type="compositionally biased region" description="Low complexity" evidence="10">
    <location>
        <begin position="128"/>
        <end position="144"/>
    </location>
</feature>
<keyword evidence="5 9" id="KW-0863">Zinc-finger</keyword>
<evidence type="ECO:0000256" key="9">
    <source>
        <dbReference type="RuleBase" id="RU364130"/>
    </source>
</evidence>
<feature type="region of interest" description="Disordered" evidence="10">
    <location>
        <begin position="127"/>
        <end position="147"/>
    </location>
</feature>
<dbReference type="PANTHER" id="PTHR47165">
    <property type="entry name" value="OS03G0429900 PROTEIN"/>
    <property type="match status" value="1"/>
</dbReference>
<feature type="compositionally biased region" description="Polar residues" evidence="10">
    <location>
        <begin position="196"/>
        <end position="206"/>
    </location>
</feature>
<keyword evidence="7 9" id="KW-0238">DNA-binding</keyword>
<keyword evidence="4 9" id="KW-0479">Metal-binding</keyword>
<dbReference type="InterPro" id="IPR004365">
    <property type="entry name" value="NA-bd_OB_tRNA"/>
</dbReference>
<dbReference type="OrthoDB" id="1751331at2759"/>
<comment type="caution">
    <text evidence="15">The sequence shown here is derived from an EMBL/GenBank/DDBJ whole genome shotgun (WGS) entry which is preliminary data.</text>
</comment>
<dbReference type="NCBIfam" id="TIGR00617">
    <property type="entry name" value="rpa1"/>
    <property type="match status" value="1"/>
</dbReference>
<evidence type="ECO:0000259" key="14">
    <source>
        <dbReference type="Pfam" id="PF16900"/>
    </source>
</evidence>
<dbReference type="InterPro" id="IPR013955">
    <property type="entry name" value="Rep_factor-A_C"/>
</dbReference>
<feature type="compositionally biased region" description="Low complexity" evidence="10">
    <location>
        <begin position="278"/>
        <end position="290"/>
    </location>
</feature>
<evidence type="ECO:0000313" key="15">
    <source>
        <dbReference type="EMBL" id="KAA8499455.1"/>
    </source>
</evidence>
<comment type="similarity">
    <text evidence="2 9">Belongs to the replication factor A protein 1 family.</text>
</comment>
<evidence type="ECO:0000256" key="4">
    <source>
        <dbReference type="ARBA" id="ARBA00022723"/>
    </source>
</evidence>
<feature type="domain" description="Replication factor A C-terminal" evidence="13">
    <location>
        <begin position="628"/>
        <end position="769"/>
    </location>
</feature>
<dbReference type="PANTHER" id="PTHR47165:SF4">
    <property type="entry name" value="OS03G0429900 PROTEIN"/>
    <property type="match status" value="1"/>
</dbReference>
<dbReference type="OMA" id="CATISFM"/>
<dbReference type="GO" id="GO:0006281">
    <property type="term" value="P:DNA repair"/>
    <property type="evidence" value="ECO:0007669"/>
    <property type="project" value="InterPro"/>
</dbReference>
<feature type="compositionally biased region" description="Low complexity" evidence="10">
    <location>
        <begin position="185"/>
        <end position="195"/>
    </location>
</feature>
<name>A0A5J4Z812_PORPP</name>
<keyword evidence="8 9" id="KW-0539">Nucleus</keyword>
<evidence type="ECO:0000256" key="8">
    <source>
        <dbReference type="ARBA" id="ARBA00023242"/>
    </source>
</evidence>
<evidence type="ECO:0000256" key="1">
    <source>
        <dbReference type="ARBA" id="ARBA00004123"/>
    </source>
</evidence>
<dbReference type="InterPro" id="IPR012340">
    <property type="entry name" value="NA-bd_OB-fold"/>
</dbReference>
<evidence type="ECO:0000259" key="11">
    <source>
        <dbReference type="Pfam" id="PF01336"/>
    </source>
</evidence>
<feature type="domain" description="Replication factor-A protein 1 N-terminal" evidence="12">
    <location>
        <begin position="3"/>
        <end position="109"/>
    </location>
</feature>
<gene>
    <name evidence="15" type="ORF">FVE85_7040</name>
</gene>
<accession>A0A5J4Z812</accession>
<evidence type="ECO:0000256" key="3">
    <source>
        <dbReference type="ARBA" id="ARBA00022705"/>
    </source>
</evidence>
<dbReference type="GO" id="GO:0008270">
    <property type="term" value="F:zinc ion binding"/>
    <property type="evidence" value="ECO:0007669"/>
    <property type="project" value="UniProtKB-KW"/>
</dbReference>
<dbReference type="GO" id="GO:0003677">
    <property type="term" value="F:DNA binding"/>
    <property type="evidence" value="ECO:0007669"/>
    <property type="project" value="UniProtKB-KW"/>
</dbReference>
<organism evidence="15 16">
    <name type="scientific">Porphyridium purpureum</name>
    <name type="common">Red alga</name>
    <name type="synonym">Porphyridium cruentum</name>
    <dbReference type="NCBI Taxonomy" id="35688"/>
    <lineage>
        <taxon>Eukaryota</taxon>
        <taxon>Rhodophyta</taxon>
        <taxon>Bangiophyceae</taxon>
        <taxon>Porphyridiales</taxon>
        <taxon>Porphyridiaceae</taxon>
        <taxon>Porphyridium</taxon>
    </lineage>
</organism>
<dbReference type="CDD" id="cd04477">
    <property type="entry name" value="RPA1N"/>
    <property type="match status" value="1"/>
</dbReference>
<feature type="domain" description="Replication protein A OB" evidence="14">
    <location>
        <begin position="464"/>
        <end position="559"/>
    </location>
</feature>
<dbReference type="CDD" id="cd04476">
    <property type="entry name" value="RPA1_DBD_C"/>
    <property type="match status" value="1"/>
</dbReference>
<proteinExistence type="inferred from homology"/>
<dbReference type="GO" id="GO:0006260">
    <property type="term" value="P:DNA replication"/>
    <property type="evidence" value="ECO:0007669"/>
    <property type="project" value="UniProtKB-KW"/>
</dbReference>
<dbReference type="InterPro" id="IPR031657">
    <property type="entry name" value="REPA_OB_2"/>
</dbReference>
<dbReference type="InterPro" id="IPR047192">
    <property type="entry name" value="Euk_RPA1_DBD_C"/>
</dbReference>
<dbReference type="Pfam" id="PF01336">
    <property type="entry name" value="tRNA_anti-codon"/>
    <property type="match status" value="1"/>
</dbReference>
<dbReference type="Proteomes" id="UP000324585">
    <property type="component" value="Unassembled WGS sequence"/>
</dbReference>
<evidence type="ECO:0000256" key="5">
    <source>
        <dbReference type="ARBA" id="ARBA00022771"/>
    </source>
</evidence>
<dbReference type="FunFam" id="2.40.50.140:FF:000041">
    <property type="entry name" value="Replication protein A subunit"/>
    <property type="match status" value="1"/>
</dbReference>
<keyword evidence="6 9" id="KW-0862">Zinc</keyword>
<feature type="compositionally biased region" description="Polar residues" evidence="10">
    <location>
        <begin position="264"/>
        <end position="277"/>
    </location>
</feature>
<dbReference type="SUPFAM" id="SSF50249">
    <property type="entry name" value="Nucleic acid-binding proteins"/>
    <property type="match status" value="4"/>
</dbReference>
<evidence type="ECO:0000259" key="12">
    <source>
        <dbReference type="Pfam" id="PF04057"/>
    </source>
</evidence>
<dbReference type="CDD" id="cd04475">
    <property type="entry name" value="RPA1_DBD_B"/>
    <property type="match status" value="1"/>
</dbReference>
<protein>
    <recommendedName>
        <fullName evidence="9">Replication protein A subunit</fullName>
    </recommendedName>
</protein>
<dbReference type="FunFam" id="2.40.50.140:FF:000064">
    <property type="entry name" value="Replication protein A subunit"/>
    <property type="match status" value="1"/>
</dbReference>
<evidence type="ECO:0000259" key="13">
    <source>
        <dbReference type="Pfam" id="PF08646"/>
    </source>
</evidence>
<keyword evidence="3 9" id="KW-0235">DNA replication</keyword>
<evidence type="ECO:0000256" key="2">
    <source>
        <dbReference type="ARBA" id="ARBA00005690"/>
    </source>
</evidence>
<feature type="region of interest" description="Disordered" evidence="10">
    <location>
        <begin position="230"/>
        <end position="313"/>
    </location>
</feature>
<keyword evidence="16" id="KW-1185">Reference proteome</keyword>
<evidence type="ECO:0000256" key="6">
    <source>
        <dbReference type="ARBA" id="ARBA00022833"/>
    </source>
</evidence>
<dbReference type="Pfam" id="PF04057">
    <property type="entry name" value="Rep-A_N"/>
    <property type="match status" value="1"/>
</dbReference>
<dbReference type="FunFam" id="2.40.50.140:FF:000090">
    <property type="entry name" value="Replication protein A subunit"/>
    <property type="match status" value="1"/>
</dbReference>
<dbReference type="Gene3D" id="2.40.50.140">
    <property type="entry name" value="Nucleic acid-binding proteins"/>
    <property type="match status" value="4"/>
</dbReference>
<dbReference type="GO" id="GO:0005634">
    <property type="term" value="C:nucleus"/>
    <property type="evidence" value="ECO:0007669"/>
    <property type="project" value="UniProtKB-SubCell"/>
</dbReference>
<dbReference type="CDD" id="cd04474">
    <property type="entry name" value="RPA1_DBD_A"/>
    <property type="match status" value="1"/>
</dbReference>
<dbReference type="Pfam" id="PF16900">
    <property type="entry name" value="REPA_OB_2"/>
    <property type="match status" value="1"/>
</dbReference>
<evidence type="ECO:0000256" key="7">
    <source>
        <dbReference type="ARBA" id="ARBA00023125"/>
    </source>
</evidence>
<dbReference type="EMBL" id="VRMN01000001">
    <property type="protein sequence ID" value="KAA8499455.1"/>
    <property type="molecule type" value="Genomic_DNA"/>
</dbReference>
<dbReference type="InterPro" id="IPR007199">
    <property type="entry name" value="Rep_factor-A_N"/>
</dbReference>
<feature type="region of interest" description="Disordered" evidence="10">
    <location>
        <begin position="166"/>
        <end position="210"/>
    </location>
</feature>
<feature type="domain" description="OB" evidence="11">
    <location>
        <begin position="356"/>
        <end position="435"/>
    </location>
</feature>
<dbReference type="GO" id="GO:0006310">
    <property type="term" value="P:DNA recombination"/>
    <property type="evidence" value="ECO:0007669"/>
    <property type="project" value="InterPro"/>
</dbReference>
<comment type="subcellular location">
    <subcellularLocation>
        <location evidence="1 9">Nucleus</location>
    </subcellularLocation>
</comment>
<sequence>MELTRGAISRIGLERKQEPRPCLQVVQVKLIQHNNGAGAGGPDSSPVQRFRLVLSDGEFAQPAMAGTQLNPLFLNNQVQVGCLVVITEYAINSVANKVVIIVLNLEVVSEPLPQIGTPRPLFPVGNKAAAPQGQPALPQAQHQPVGAPAQINGQQQQAVGMKMGAGPGNGFQNYGTPVHGGMPVQQQQYPQQRQQESYAPPSNVQTPGAYRAPYQPAAQNVANSAFGNAPLQQQHQQQPQVYGGGFAHAPVQSSMHSSVAAGDQNLSINPSFQNQNLSGSTISGSGHTGTNRSTSFGQPYQAKPHSTEPTWSSIGSGAVARMTAPPLPGTGAGSMGADDAAFTPIATLSPYVTNYCIKGRVTLRNNLRRYQNEKREGVLFSFELQDNTASIKIACFNEVAERLADQVQMNKLYSVKRAQVKAADRRYNRTTSQFEITLDNRSEVIPLPDDGTVKGMQFEFTKLAMLESIAPKTFVDVIGVVKDCSEVVQLTSKTSGEMMTKRTLTLVDDSGVSAPLTLWNDAASKYDAENTINAIILCKGIRRGDFQGVSLDGMRSSFFELHPDVEQAHQLRAWYDSAGRAVPFRAIGGPEAGHAGGMTMEGDKLLTLEEMQSIFDQERVASDPRGQYYTVLARVMFVRRKTFCYAAAPDTGRKVVQQAPGRWISEADGKEYENCEYRYILQLNVADDTSMQQMNAFNDVGTHIIGLPAQELAPLPEEDPFLFEKFGAASQRLYRFRVRAKVDDFNGTSRIKHTILRADSVDFTKEAVRMMSDVRKYHGC</sequence>
<dbReference type="InterPro" id="IPR004591">
    <property type="entry name" value="Rfa1"/>
</dbReference>
<evidence type="ECO:0000313" key="16">
    <source>
        <dbReference type="Proteomes" id="UP000324585"/>
    </source>
</evidence>
<evidence type="ECO:0000256" key="10">
    <source>
        <dbReference type="SAM" id="MobiDB-lite"/>
    </source>
</evidence>
<reference evidence="16" key="1">
    <citation type="journal article" date="2019" name="Nat. Commun.">
        <title>Expansion of phycobilisome linker gene families in mesophilic red algae.</title>
        <authorList>
            <person name="Lee J."/>
            <person name="Kim D."/>
            <person name="Bhattacharya D."/>
            <person name="Yoon H.S."/>
        </authorList>
    </citation>
    <scope>NUCLEOTIDE SEQUENCE [LARGE SCALE GENOMIC DNA]</scope>
    <source>
        <strain evidence="16">CCMP 1328</strain>
    </source>
</reference>
<dbReference type="Pfam" id="PF08646">
    <property type="entry name" value="Rep_fac-A_C"/>
    <property type="match status" value="1"/>
</dbReference>